<dbReference type="EMBL" id="JALLPJ020001247">
    <property type="protein sequence ID" value="KAL3773109.1"/>
    <property type="molecule type" value="Genomic_DNA"/>
</dbReference>
<organism evidence="2 3">
    <name type="scientific">Cyclotella atomus</name>
    <dbReference type="NCBI Taxonomy" id="382360"/>
    <lineage>
        <taxon>Eukaryota</taxon>
        <taxon>Sar</taxon>
        <taxon>Stramenopiles</taxon>
        <taxon>Ochrophyta</taxon>
        <taxon>Bacillariophyta</taxon>
        <taxon>Coscinodiscophyceae</taxon>
        <taxon>Thalassiosirophycidae</taxon>
        <taxon>Stephanodiscales</taxon>
        <taxon>Stephanodiscaceae</taxon>
        <taxon>Cyclotella</taxon>
    </lineage>
</organism>
<gene>
    <name evidence="2" type="ORF">ACHAWO_008704</name>
</gene>
<dbReference type="Proteomes" id="UP001530400">
    <property type="component" value="Unassembled WGS sequence"/>
</dbReference>
<feature type="region of interest" description="Disordered" evidence="1">
    <location>
        <begin position="153"/>
        <end position="185"/>
    </location>
</feature>
<sequence>MVESCHQITLYGSLHPPNNMSSPELPHTNPLICPSEEFARDAEQRLGRANGNTFQRRPAAPESHDGQIMIRLKKKRFIVIDYGIIPTEQDVESARDIPYIVVPEGAGERLCATRDCPRVGVPVQLFDSEPNETASLYLRGGLCFSCQRNLNEKRRTQRKRKSDAVDSAPSSASHGSGTASHAAAAMQPPQRYRLNGSILDLNPDAVIINGPIEGTRTRGPDYQYPRIGQDLLHLVSELHRGSHALLSTAYRAQSMGTAATPAGMAQINALFQSTFRDMSRATYLITQWKASWDETIGGSMLQHHQQQQAHAHHAAAAAGIPSIVPMPYNGHDMGGITASLSAAAAAAQQQHTQQQMNALMAPAAASIAPLVHQPQQPQPQAQQGRGNGEEKNNYDLSDFYEEV</sequence>
<comment type="caution">
    <text evidence="2">The sequence shown here is derived from an EMBL/GenBank/DDBJ whole genome shotgun (WGS) entry which is preliminary data.</text>
</comment>
<name>A0ABD3NAN0_9STRA</name>
<evidence type="ECO:0000313" key="3">
    <source>
        <dbReference type="Proteomes" id="UP001530400"/>
    </source>
</evidence>
<proteinExistence type="predicted"/>
<accession>A0ABD3NAN0</accession>
<feature type="compositionally biased region" description="Low complexity" evidence="1">
    <location>
        <begin position="371"/>
        <end position="383"/>
    </location>
</feature>
<feature type="compositionally biased region" description="Low complexity" evidence="1">
    <location>
        <begin position="165"/>
        <end position="185"/>
    </location>
</feature>
<dbReference type="AlphaFoldDB" id="A0ABD3NAN0"/>
<reference evidence="2 3" key="1">
    <citation type="submission" date="2024-10" db="EMBL/GenBank/DDBJ databases">
        <title>Updated reference genomes for cyclostephanoid diatoms.</title>
        <authorList>
            <person name="Roberts W.R."/>
            <person name="Alverson A.J."/>
        </authorList>
    </citation>
    <scope>NUCLEOTIDE SEQUENCE [LARGE SCALE GENOMIC DNA]</scope>
    <source>
        <strain evidence="2 3">AJA010-31</strain>
    </source>
</reference>
<keyword evidence="3" id="KW-1185">Reference proteome</keyword>
<evidence type="ECO:0000256" key="1">
    <source>
        <dbReference type="SAM" id="MobiDB-lite"/>
    </source>
</evidence>
<evidence type="ECO:0000313" key="2">
    <source>
        <dbReference type="EMBL" id="KAL3773109.1"/>
    </source>
</evidence>
<feature type="region of interest" description="Disordered" evidence="1">
    <location>
        <begin position="371"/>
        <end position="403"/>
    </location>
</feature>
<protein>
    <submittedName>
        <fullName evidence="2">Uncharacterized protein</fullName>
    </submittedName>
</protein>